<dbReference type="InterPro" id="IPR001322">
    <property type="entry name" value="Lamin_tail_dom"/>
</dbReference>
<dbReference type="AlphaFoldDB" id="A0A6J6SQF9"/>
<evidence type="ECO:0000256" key="1">
    <source>
        <dbReference type="SAM" id="MobiDB-lite"/>
    </source>
</evidence>
<protein>
    <submittedName>
        <fullName evidence="3">Unannotated protein</fullName>
    </submittedName>
</protein>
<name>A0A6J6SQF9_9ZZZZ</name>
<dbReference type="Gene3D" id="2.60.40.10">
    <property type="entry name" value="Immunoglobulins"/>
    <property type="match status" value="1"/>
</dbReference>
<dbReference type="InterPro" id="IPR005135">
    <property type="entry name" value="Endo/exonuclease/phosphatase"/>
</dbReference>
<dbReference type="PANTHER" id="PTHR42834">
    <property type="entry name" value="ENDONUCLEASE/EXONUCLEASE/PHOSPHATASE FAMILY PROTEIN (AFU_ORTHOLOGUE AFUA_3G09210)"/>
    <property type="match status" value="1"/>
</dbReference>
<dbReference type="InterPro" id="IPR047971">
    <property type="entry name" value="ExeM-like"/>
</dbReference>
<organism evidence="3">
    <name type="scientific">freshwater metagenome</name>
    <dbReference type="NCBI Taxonomy" id="449393"/>
    <lineage>
        <taxon>unclassified sequences</taxon>
        <taxon>metagenomes</taxon>
        <taxon>ecological metagenomes</taxon>
    </lineage>
</organism>
<sequence length="945" mass="96714">MPTTSRDARQRSLALLGAGSLGLATLATGFSLAPAHAAGPGLVINEVYGAGGNPGATYTTDYIELRNTSTAPISLGGKSLQYRSSSNTTGFTTGNNVFALPDVSLAPGATYLVAGASGTNGAPLPVAPDTTSSINMAGGSGQLALVQGTAAVTPVPAGTVSNPAFIDYLGYGSAAAYEGTGPAPAQSATAASTRDAAGADTDQNATDFTTSSTLTPQSSSGPTEPEPDPDPTAATIPEIQGTGEESPLVGTEVVTTGVVTAVPEFLFGFYVQTPGTGGAERAQGAASDGVFVYFPRGAGDVTVQPGQHVRVTGEVAEFAGATQVVSSQADVEPLDTPAAPVTAYAGEWPATDAAKESLEGMLVDVSAEEFTVTNTYSANQFGEVGLALGDTPLLQPTEVADAQDTAAIAAVVADNAARAIVLDDGSSTDYTRNGSLTPPYVSNAAPVRVGASATFTEPVVLTEGGSPSNPTYRFQPTVSVSGPDYTATSPAVFEDTRTAAPEEVGGDVSVASFNVLNYFTTLGDADDDNVGDGGCTAFTDRAGDGNNVRGGCDQRGAWDPQDLSRQQEKIVAAINALDADVVGLMEIENSARLGEEADEATRSLVAALNAAAGFEKWAANPSSSELPPTSEQDVITNAIIFQPAAVERVGESRALGEQSAAGEAFDNAREPLGQVFAPVGGGEELLVVVNHFKSKGSGEDDGTGQGNANPDRIAQATALRDWVPGIAADTGTEAIVLLGDFNSYAQEDPMQVLYEAGYENTTDAAETPEWSYSFSGLSGSLDHVLANGAAMEALTGVDTWNINSGESVALEYSRFNVHATDFHQSGPFRSSDHDPVKIGLDLVEDAPELAASSVEVEVLPKQPQAGKGRLVLKVEVDSAAGTPSGTVTVTAGGEEVTAELKRSGKVVVTMRNPFEQAGTYPVSVRYSGDEATAPSEETVEVRVRR</sequence>
<dbReference type="CDD" id="cd10283">
    <property type="entry name" value="MnuA_DNase1-like"/>
    <property type="match status" value="1"/>
</dbReference>
<dbReference type="PANTHER" id="PTHR42834:SF1">
    <property type="entry name" value="ENDONUCLEASE_EXONUCLEASE_PHOSPHATASE FAMILY PROTEIN (AFU_ORTHOLOGUE AFUA_3G09210)"/>
    <property type="match status" value="1"/>
</dbReference>
<feature type="domain" description="LTD" evidence="2">
    <location>
        <begin position="29"/>
        <end position="156"/>
    </location>
</feature>
<dbReference type="SUPFAM" id="SSF74853">
    <property type="entry name" value="Lamin A/C globular tail domain"/>
    <property type="match status" value="1"/>
</dbReference>
<dbReference type="InterPro" id="IPR013783">
    <property type="entry name" value="Ig-like_fold"/>
</dbReference>
<feature type="compositionally biased region" description="Low complexity" evidence="1">
    <location>
        <begin position="180"/>
        <end position="202"/>
    </location>
</feature>
<dbReference type="Pfam" id="PF16640">
    <property type="entry name" value="Big_3_5"/>
    <property type="match status" value="1"/>
</dbReference>
<dbReference type="NCBIfam" id="NF033681">
    <property type="entry name" value="ExeM_NucH_DNase"/>
    <property type="match status" value="1"/>
</dbReference>
<gene>
    <name evidence="3" type="ORF">UFOPK2761_00966</name>
</gene>
<evidence type="ECO:0000313" key="3">
    <source>
        <dbReference type="EMBL" id="CAB4736767.1"/>
    </source>
</evidence>
<feature type="region of interest" description="Disordered" evidence="1">
    <location>
        <begin position="180"/>
        <end position="248"/>
    </location>
</feature>
<dbReference type="Pfam" id="PF00932">
    <property type="entry name" value="LTD"/>
    <property type="match status" value="1"/>
</dbReference>
<reference evidence="3" key="1">
    <citation type="submission" date="2020-05" db="EMBL/GenBank/DDBJ databases">
        <authorList>
            <person name="Chiriac C."/>
            <person name="Salcher M."/>
            <person name="Ghai R."/>
            <person name="Kavagutti S V."/>
        </authorList>
    </citation>
    <scope>NUCLEOTIDE SEQUENCE</scope>
</reference>
<dbReference type="InterPro" id="IPR032109">
    <property type="entry name" value="Big_3_5"/>
</dbReference>
<accession>A0A6J6SQF9</accession>
<dbReference type="InterPro" id="IPR036415">
    <property type="entry name" value="Lamin_tail_dom_sf"/>
</dbReference>
<evidence type="ECO:0000259" key="2">
    <source>
        <dbReference type="PROSITE" id="PS51841"/>
    </source>
</evidence>
<dbReference type="PROSITE" id="PS51841">
    <property type="entry name" value="LTD"/>
    <property type="match status" value="1"/>
</dbReference>
<dbReference type="EMBL" id="CAEZYQ010000006">
    <property type="protein sequence ID" value="CAB4736767.1"/>
    <property type="molecule type" value="Genomic_DNA"/>
</dbReference>
<dbReference type="SUPFAM" id="SSF56219">
    <property type="entry name" value="DNase I-like"/>
    <property type="match status" value="1"/>
</dbReference>
<dbReference type="Pfam" id="PF03372">
    <property type="entry name" value="Exo_endo_phos"/>
    <property type="match status" value="1"/>
</dbReference>
<dbReference type="CDD" id="cd04486">
    <property type="entry name" value="YhcR_OBF_like"/>
    <property type="match status" value="1"/>
</dbReference>
<dbReference type="InterPro" id="IPR036691">
    <property type="entry name" value="Endo/exonu/phosph_ase_sf"/>
</dbReference>
<dbReference type="Gene3D" id="3.60.10.10">
    <property type="entry name" value="Endonuclease/exonuclease/phosphatase"/>
    <property type="match status" value="1"/>
</dbReference>
<feature type="compositionally biased region" description="Low complexity" evidence="1">
    <location>
        <begin position="209"/>
        <end position="223"/>
    </location>
</feature>
<proteinExistence type="predicted"/>
<dbReference type="GO" id="GO:0003824">
    <property type="term" value="F:catalytic activity"/>
    <property type="evidence" value="ECO:0007669"/>
    <property type="project" value="InterPro"/>
</dbReference>